<sequence length="108" mass="10779">MIRKLLSLMVLAGLICFSGCTTEESGCPDTNCADYATQADAQAAYNADPQCHGDLDADGDGTACEKGTSGSGSSGCPTTANCGCSGKNKSECGGPCCKWVTGSGCKCS</sequence>
<protein>
    <recommendedName>
        <fullName evidence="4">Excalibur calcium-binding domain-containing protein</fullName>
    </recommendedName>
</protein>
<evidence type="ECO:0000313" key="3">
    <source>
        <dbReference type="Proteomes" id="UP000614216"/>
    </source>
</evidence>
<accession>A0A937KAW6</accession>
<feature type="chain" id="PRO_5036952284" description="Excalibur calcium-binding domain-containing protein" evidence="1">
    <location>
        <begin position="24"/>
        <end position="108"/>
    </location>
</feature>
<proteinExistence type="predicted"/>
<name>A0A937KAW6_9BACT</name>
<gene>
    <name evidence="2" type="ORF">JMN32_07270</name>
</gene>
<evidence type="ECO:0000313" key="2">
    <source>
        <dbReference type="EMBL" id="MBL6446101.1"/>
    </source>
</evidence>
<reference evidence="2" key="1">
    <citation type="submission" date="2021-01" db="EMBL/GenBank/DDBJ databases">
        <title>Fulvivirga kasyanovii gen. nov., sp nov., a novel member of the phylum Bacteroidetes isolated from seawater in a mussel farm.</title>
        <authorList>
            <person name="Zhao L.-H."/>
            <person name="Wang Z.-J."/>
        </authorList>
    </citation>
    <scope>NUCLEOTIDE SEQUENCE</scope>
    <source>
        <strain evidence="2">29W222</strain>
    </source>
</reference>
<dbReference type="AlphaFoldDB" id="A0A937KAW6"/>
<evidence type="ECO:0000256" key="1">
    <source>
        <dbReference type="SAM" id="SignalP"/>
    </source>
</evidence>
<keyword evidence="3" id="KW-1185">Reference proteome</keyword>
<evidence type="ECO:0008006" key="4">
    <source>
        <dbReference type="Google" id="ProtNLM"/>
    </source>
</evidence>
<feature type="signal peptide" evidence="1">
    <location>
        <begin position="1"/>
        <end position="23"/>
    </location>
</feature>
<dbReference type="Proteomes" id="UP000614216">
    <property type="component" value="Unassembled WGS sequence"/>
</dbReference>
<dbReference type="RefSeq" id="WP_202855647.1">
    <property type="nucleotide sequence ID" value="NZ_JAEUGD010000023.1"/>
</dbReference>
<comment type="caution">
    <text evidence="2">The sequence shown here is derived from an EMBL/GenBank/DDBJ whole genome shotgun (WGS) entry which is preliminary data.</text>
</comment>
<organism evidence="2 3">
    <name type="scientific">Fulvivirga marina</name>
    <dbReference type="NCBI Taxonomy" id="2494733"/>
    <lineage>
        <taxon>Bacteria</taxon>
        <taxon>Pseudomonadati</taxon>
        <taxon>Bacteroidota</taxon>
        <taxon>Cytophagia</taxon>
        <taxon>Cytophagales</taxon>
        <taxon>Fulvivirgaceae</taxon>
        <taxon>Fulvivirga</taxon>
    </lineage>
</organism>
<dbReference type="EMBL" id="JAEUGD010000023">
    <property type="protein sequence ID" value="MBL6446101.1"/>
    <property type="molecule type" value="Genomic_DNA"/>
</dbReference>
<keyword evidence="1" id="KW-0732">Signal</keyword>